<protein>
    <recommendedName>
        <fullName evidence="4">Nucleotide pyrophosphatase</fullName>
    </recommendedName>
</protein>
<keyword evidence="3" id="KW-1185">Reference proteome</keyword>
<evidence type="ECO:0000256" key="1">
    <source>
        <dbReference type="SAM" id="MobiDB-lite"/>
    </source>
</evidence>
<dbReference type="AlphaFoldDB" id="A0A059XWP3"/>
<evidence type="ECO:0000313" key="2">
    <source>
        <dbReference type="EMBL" id="AIA31545.1"/>
    </source>
</evidence>
<dbReference type="RefSeq" id="WP_023525806.1">
    <property type="nucleotide sequence ID" value="NZ_CP007243.1"/>
</dbReference>
<name>A0A059XWP3_9BACT</name>
<accession>A0A059XWP3</accession>
<sequence length="506" mass="56555">MKPRVVLLGLGGLSMESLQKLSGAGWLPNLSDILARRGIFPLDGPVPPFADAEWSILLSGADPGRTGFLEGWRKRPGSYFPEKANIQTLARRSEKSMLVFPDDDAAFLDVPLVAVLPGGEARHDAIRIVRKSRRGLWSEELFVSPFSCAESPSGSRSGKDSFQEEDRVLIERLTQKTILEGLALSRILENDVPRLVVCGFSALDRIISRFYQDIRLLCQGFDRPLLREPLRLFFRVLDEAVGQVFHRASSEMTVLAVSGHGYVPLRKSLSLNAFLLSRKDLFLRDRGAADFFLRKMVSPIVRGIGLRREPVRRMLERISLGRVVDRAGEPLSSEIGHIDWSRTRAFSLTRTGIYLNVRGSEPRGILSPGKEERAFGEEIIRDLKRLVDPETRQPVIRDVRWREELFDGPRTRDLPHLIVSEWDTSYGIRDWRSLTDGGSVFSKPENRSGSPVSSGFVCLSEPPDVSPVSGKIKIEQIAPSIRRILAASGKDSSSKPAFTSVYPKEA</sequence>
<organism evidence="2 3">
    <name type="scientific">Leptospirillum ferriphilum YSK</name>
    <dbReference type="NCBI Taxonomy" id="1441628"/>
    <lineage>
        <taxon>Bacteria</taxon>
        <taxon>Pseudomonadati</taxon>
        <taxon>Nitrospirota</taxon>
        <taxon>Nitrospiria</taxon>
        <taxon>Nitrospirales</taxon>
        <taxon>Nitrospiraceae</taxon>
        <taxon>Leptospirillum</taxon>
    </lineage>
</organism>
<proteinExistence type="predicted"/>
<dbReference type="Gene3D" id="3.40.720.10">
    <property type="entry name" value="Alkaline Phosphatase, subunit A"/>
    <property type="match status" value="1"/>
</dbReference>
<dbReference type="SUPFAM" id="SSF53649">
    <property type="entry name" value="Alkaline phosphatase-like"/>
    <property type="match status" value="1"/>
</dbReference>
<dbReference type="InterPro" id="IPR017850">
    <property type="entry name" value="Alkaline_phosphatase_core_sf"/>
</dbReference>
<dbReference type="Proteomes" id="UP000027059">
    <property type="component" value="Chromosome"/>
</dbReference>
<reference evidence="3" key="1">
    <citation type="submission" date="2014-02" db="EMBL/GenBank/DDBJ databases">
        <title>Complete genome sequence and comparative genomic analysis of the nitrogen-fixing bacterium Leptospirillum ferriphilum YSK.</title>
        <authorList>
            <person name="Guo X."/>
            <person name="Yin H."/>
            <person name="Liang Y."/>
            <person name="Hu Q."/>
            <person name="Ma L."/>
            <person name="Xiao Y."/>
            <person name="Zhang X."/>
            <person name="Qiu G."/>
            <person name="Liu X."/>
        </authorList>
    </citation>
    <scope>NUCLEOTIDE SEQUENCE [LARGE SCALE GENOMIC DNA]</scope>
    <source>
        <strain evidence="3">YSK</strain>
    </source>
</reference>
<dbReference type="KEGG" id="lfp:Y981_03290"/>
<evidence type="ECO:0008006" key="4">
    <source>
        <dbReference type="Google" id="ProtNLM"/>
    </source>
</evidence>
<gene>
    <name evidence="2" type="ORF">Y981_03290</name>
</gene>
<reference evidence="2 3" key="2">
    <citation type="journal article" date="2015" name="Biomed. Res. Int.">
        <title>Effects of Arsenite Resistance on the Growth and Functional Gene Expression of Leptospirillum ferriphilum and Acidithiobacillus thiooxidans in Pure Culture and Coculture.</title>
        <authorList>
            <person name="Jiang H."/>
            <person name="Liang Y."/>
            <person name="Yin H."/>
            <person name="Xiao Y."/>
            <person name="Guo X."/>
            <person name="Xu Y."/>
            <person name="Hu Q."/>
            <person name="Liu H."/>
            <person name="Liu X."/>
        </authorList>
    </citation>
    <scope>NUCLEOTIDE SEQUENCE [LARGE SCALE GENOMIC DNA]</scope>
    <source>
        <strain evidence="2 3">YSK</strain>
    </source>
</reference>
<dbReference type="HOGENOM" id="CLU_024306_0_0_0"/>
<evidence type="ECO:0000313" key="3">
    <source>
        <dbReference type="Proteomes" id="UP000027059"/>
    </source>
</evidence>
<dbReference type="OrthoDB" id="228738at2"/>
<feature type="region of interest" description="Disordered" evidence="1">
    <location>
        <begin position="487"/>
        <end position="506"/>
    </location>
</feature>
<dbReference type="EMBL" id="CP007243">
    <property type="protein sequence ID" value="AIA31545.1"/>
    <property type="molecule type" value="Genomic_DNA"/>
</dbReference>